<evidence type="ECO:0000313" key="1">
    <source>
        <dbReference type="EMBL" id="WYF46313.1"/>
    </source>
</evidence>
<dbReference type="PANTHER" id="PTHR38456">
    <property type="entry name" value="CYCLIC DI-AMP RECEPTOR A"/>
    <property type="match status" value="1"/>
</dbReference>
<gene>
    <name evidence="1" type="ORF">WDJ50_14690</name>
</gene>
<dbReference type="Gene3D" id="3.30.70.120">
    <property type="match status" value="1"/>
</dbReference>
<dbReference type="PANTHER" id="PTHR38456:SF1">
    <property type="entry name" value="CYCLIC DI-AMP RECEPTOR A"/>
    <property type="match status" value="1"/>
</dbReference>
<organism evidence="1">
    <name type="scientific">Deinococcus sp. VB142</name>
    <dbReference type="NCBI Taxonomy" id="3112952"/>
    <lineage>
        <taxon>Bacteria</taxon>
        <taxon>Thermotogati</taxon>
        <taxon>Deinococcota</taxon>
        <taxon>Deinococci</taxon>
        <taxon>Deinococcales</taxon>
        <taxon>Deinococcaceae</taxon>
        <taxon>Deinococcus</taxon>
    </lineage>
</organism>
<sequence>MPLLRTGDRPACSRLAARCVRWVMHLVLAIIQDADAAALLRALRAQAFDVTKLASTGGFLREGNTTLMLGVSPERLEALKRLVRETCHARTRLVMPGATIDGQPGAPGAEPLEVPVGGAVLFVLTVDKFVKY</sequence>
<protein>
    <submittedName>
        <fullName evidence="1">Cyclic-di-AMP receptor</fullName>
    </submittedName>
</protein>
<accession>A0AAU6Q833</accession>
<dbReference type="InterPro" id="IPR011322">
    <property type="entry name" value="N-reg_PII-like_a/b"/>
</dbReference>
<proteinExistence type="predicted"/>
<dbReference type="Pfam" id="PF06153">
    <property type="entry name" value="CdAMP_rec"/>
    <property type="match status" value="1"/>
</dbReference>
<dbReference type="SUPFAM" id="SSF54913">
    <property type="entry name" value="GlnB-like"/>
    <property type="match status" value="1"/>
</dbReference>
<keyword evidence="1" id="KW-0675">Receptor</keyword>
<dbReference type="InterPro" id="IPR015867">
    <property type="entry name" value="N-reg_PII/ATP_PRibTrfase_C"/>
</dbReference>
<dbReference type="EMBL" id="CP149783">
    <property type="protein sequence ID" value="WYF46313.1"/>
    <property type="molecule type" value="Genomic_DNA"/>
</dbReference>
<dbReference type="InterPro" id="IPR010375">
    <property type="entry name" value="CdAMP_rec"/>
</dbReference>
<dbReference type="AlphaFoldDB" id="A0AAU6Q833"/>
<reference evidence="1" key="1">
    <citation type="submission" date="2024-03" db="EMBL/GenBank/DDBJ databases">
        <title>Deinococcus weizhi sp. nov., isolated from human skin.</title>
        <authorList>
            <person name="Wei Z."/>
            <person name="Tian F."/>
            <person name="Yang C."/>
            <person name="Xin L.T."/>
            <person name="Wen Z.J."/>
            <person name="Lan K.C."/>
            <person name="Yu L."/>
            <person name="Zhe W."/>
            <person name="Dan F.D."/>
            <person name="Jun W."/>
            <person name="Rui Z."/>
            <person name="Yong X.J."/>
            <person name="Ting Y."/>
            <person name="Wei X."/>
            <person name="Xu Z.G."/>
            <person name="Xin Z."/>
            <person name="Dong F.G."/>
            <person name="Ni X.M."/>
            <person name="Zheng M.G."/>
            <person name="Chun Y."/>
            <person name="Qian W.X."/>
        </authorList>
    </citation>
    <scope>NUCLEOTIDE SEQUENCE</scope>
    <source>
        <strain evidence="1">VB142</strain>
    </source>
</reference>
<name>A0AAU6Q833_9DEIO</name>
<dbReference type="RefSeq" id="WP_339097783.1">
    <property type="nucleotide sequence ID" value="NZ_CP149783.1"/>
</dbReference>